<feature type="domain" description="SMP-30/Gluconolactonase/LRE-like region" evidence="2">
    <location>
        <begin position="55"/>
        <end position="248"/>
    </location>
</feature>
<dbReference type="InterPro" id="IPR013658">
    <property type="entry name" value="SGL"/>
</dbReference>
<feature type="compositionally biased region" description="Pro residues" evidence="1">
    <location>
        <begin position="16"/>
        <end position="28"/>
    </location>
</feature>
<feature type="compositionally biased region" description="Basic and acidic residues" evidence="1">
    <location>
        <begin position="1"/>
        <end position="10"/>
    </location>
</feature>
<sequence>MAVSRGEKPPVDPVRWQPPPQRELPPPDLNSSLRVIGIPGHAPEDVVIDADGTVWTGTDNGAIVRIRSGQAPEVVANTGGRPLGLAVARDGRLLICDSHRGLLRLDPASGVVETLVSEVAGRPLTFCSNVVESSDGTIYFTESTSRFHYEYYKGAVLEARASGSLFRRDADGTVTTLATGLRFANGVALTADESALVVAETTGCRVSKYPLTGSGVGEPVPLIEHLPGYPDNISTAPDGRIWVALVSERNAIGEWLMPRAPLVRRLMWKLPYAWMPSPKPLVWAIAIDLDGRLQAQVRTVDPRFGLATGLVEHDGTLWLGCIGSSAVACLDL</sequence>
<evidence type="ECO:0000259" key="2">
    <source>
        <dbReference type="Pfam" id="PF08450"/>
    </source>
</evidence>
<dbReference type="EMBL" id="CP080333">
    <property type="protein sequence ID" value="QYL19769.1"/>
    <property type="molecule type" value="Genomic_DNA"/>
</dbReference>
<feature type="region of interest" description="Disordered" evidence="1">
    <location>
        <begin position="1"/>
        <end position="30"/>
    </location>
</feature>
<dbReference type="PANTHER" id="PTHR10426">
    <property type="entry name" value="STRICTOSIDINE SYNTHASE-RELATED"/>
    <property type="match status" value="1"/>
</dbReference>
<organism evidence="3 4">
    <name type="scientific">Mycolicibacterium pallens</name>
    <dbReference type="NCBI Taxonomy" id="370524"/>
    <lineage>
        <taxon>Bacteria</taxon>
        <taxon>Bacillati</taxon>
        <taxon>Actinomycetota</taxon>
        <taxon>Actinomycetes</taxon>
        <taxon>Mycobacteriales</taxon>
        <taxon>Mycobacteriaceae</taxon>
        <taxon>Mycolicibacterium</taxon>
    </lineage>
</organism>
<evidence type="ECO:0000313" key="3">
    <source>
        <dbReference type="EMBL" id="QYL19769.1"/>
    </source>
</evidence>
<proteinExistence type="predicted"/>
<dbReference type="SUPFAM" id="SSF63829">
    <property type="entry name" value="Calcium-dependent phosphotriesterase"/>
    <property type="match status" value="1"/>
</dbReference>
<dbReference type="PANTHER" id="PTHR10426:SF88">
    <property type="entry name" value="ADIPOCYTE PLASMA MEMBRANE-ASSOCIATED PROTEIN HEMOMUCIN-RELATED"/>
    <property type="match status" value="1"/>
</dbReference>
<accession>A0ABX8VPL5</accession>
<protein>
    <submittedName>
        <fullName evidence="3">SMP-30/gluconolactonase/LRE family protein</fullName>
    </submittedName>
</protein>
<reference evidence="3 4" key="1">
    <citation type="submission" date="2021-07" db="EMBL/GenBank/DDBJ databases">
        <title>Whole genome sequencing of non-tuberculosis mycobacteria type-strains.</title>
        <authorList>
            <person name="Igarashi Y."/>
            <person name="Osugi A."/>
            <person name="Mitarai S."/>
        </authorList>
    </citation>
    <scope>NUCLEOTIDE SEQUENCE [LARGE SCALE GENOMIC DNA]</scope>
    <source>
        <strain evidence="3 4">JCM 16370</strain>
    </source>
</reference>
<dbReference type="Gene3D" id="2.120.10.30">
    <property type="entry name" value="TolB, C-terminal domain"/>
    <property type="match status" value="1"/>
</dbReference>
<name>A0ABX8VPL5_9MYCO</name>
<gene>
    <name evidence="3" type="ORF">K0O64_06965</name>
</gene>
<dbReference type="Pfam" id="PF08450">
    <property type="entry name" value="SGL"/>
    <property type="match status" value="1"/>
</dbReference>
<evidence type="ECO:0000256" key="1">
    <source>
        <dbReference type="SAM" id="MobiDB-lite"/>
    </source>
</evidence>
<evidence type="ECO:0000313" key="4">
    <source>
        <dbReference type="Proteomes" id="UP000825367"/>
    </source>
</evidence>
<keyword evidence="4" id="KW-1185">Reference proteome</keyword>
<dbReference type="InterPro" id="IPR011042">
    <property type="entry name" value="6-blade_b-propeller_TolB-like"/>
</dbReference>
<dbReference type="Proteomes" id="UP000825367">
    <property type="component" value="Chromosome"/>
</dbReference>